<dbReference type="InterPro" id="IPR013830">
    <property type="entry name" value="SGNH_hydro"/>
</dbReference>
<dbReference type="Proteomes" id="UP000326178">
    <property type="component" value="Chromosome"/>
</dbReference>
<evidence type="ECO:0000313" key="3">
    <source>
        <dbReference type="EMBL" id="QEU75618.1"/>
    </source>
</evidence>
<dbReference type="GO" id="GO:0016787">
    <property type="term" value="F:hydrolase activity"/>
    <property type="evidence" value="ECO:0007669"/>
    <property type="project" value="UniProtKB-KW"/>
</dbReference>
<keyword evidence="4" id="KW-1185">Reference proteome</keyword>
<evidence type="ECO:0000259" key="2">
    <source>
        <dbReference type="Pfam" id="PF13472"/>
    </source>
</evidence>
<dbReference type="PANTHER" id="PTHR43784">
    <property type="entry name" value="GDSL-LIKE LIPASE/ACYLHYDROLASE, PUTATIVE (AFU_ORTHOLOGUE AFUA_2G00820)-RELATED"/>
    <property type="match status" value="1"/>
</dbReference>
<protein>
    <submittedName>
        <fullName evidence="3">SGNH/GDSL hydrolase family protein</fullName>
    </submittedName>
</protein>
<reference evidence="3 4" key="1">
    <citation type="submission" date="2017-09" db="EMBL/GenBank/DDBJ databases">
        <authorList>
            <person name="Lee N."/>
            <person name="Cho B.-K."/>
        </authorList>
    </citation>
    <scope>NUCLEOTIDE SEQUENCE [LARGE SCALE GENOMIC DNA]</scope>
    <source>
        <strain evidence="3 4">ATCC 12769</strain>
    </source>
</reference>
<dbReference type="InterPro" id="IPR053140">
    <property type="entry name" value="GDSL_Rv0518-like"/>
</dbReference>
<dbReference type="EMBL" id="CP023702">
    <property type="protein sequence ID" value="QEU75618.1"/>
    <property type="molecule type" value="Genomic_DNA"/>
</dbReference>
<gene>
    <name evidence="3" type="ORF">CP967_29810</name>
</gene>
<proteinExistence type="predicted"/>
<dbReference type="OrthoDB" id="1828825at2"/>
<dbReference type="AlphaFoldDB" id="A0A5J6FGV0"/>
<dbReference type="KEGG" id="snk:CP967_29810"/>
<dbReference type="Gene3D" id="3.40.50.1110">
    <property type="entry name" value="SGNH hydrolase"/>
    <property type="match status" value="1"/>
</dbReference>
<organism evidence="3 4">
    <name type="scientific">Streptomyces nitrosporeus</name>
    <dbReference type="NCBI Taxonomy" id="28894"/>
    <lineage>
        <taxon>Bacteria</taxon>
        <taxon>Bacillati</taxon>
        <taxon>Actinomycetota</taxon>
        <taxon>Actinomycetes</taxon>
        <taxon>Kitasatosporales</taxon>
        <taxon>Streptomycetaceae</taxon>
        <taxon>Streptomyces</taxon>
    </lineage>
</organism>
<dbReference type="Pfam" id="PF13472">
    <property type="entry name" value="Lipase_GDSL_2"/>
    <property type="match status" value="1"/>
</dbReference>
<name>A0A5J6FGV0_9ACTN</name>
<dbReference type="CDD" id="cd01830">
    <property type="entry name" value="XynE_like"/>
    <property type="match status" value="1"/>
</dbReference>
<sequence length="452" mass="46785">MRLRPSSVFRRRTTPPTPSARPGAPSNRFVRRFTGVSAVRLPLAAVGALALAVTLLPRPAAAHGSGGGWATVWGASQVAGSEIPGNTCPAGSGLADQTVRNVLFVSAGGNSVRVRLANTFGSRPVSVDHVTVALQRSGAAAVSGSLRTLTFDGRHRTTLPAGGDLYSDPVRLKVPALSTLLVSIHVDKATGPLTNHPFTAQGNYLAAGDAAADTAGTGFSGTPCWMLVSGVDVRGSARTAGTVVTFGDSITDTASTTGNANQRYPDHLARRLQDRPGRTLAVVNAGLGGNRLIADREGEPYYGPSGISRVGRDALGQSGVRAVILQEGINDIGFSASAEDIIAGYRTFIEKVRGSGVPVYGGTLLPFRNSFVWTPERQATWDTVNDWIRDSGAFDGVIDFAAATASAGDPLALAPAYDSGDGLHPNDAGTLAMAEAVDLDMLLTRKGGSRTS</sequence>
<feature type="domain" description="SGNH hydrolase-type esterase" evidence="2">
    <location>
        <begin position="246"/>
        <end position="429"/>
    </location>
</feature>
<dbReference type="RefSeq" id="WP_150490926.1">
    <property type="nucleotide sequence ID" value="NZ_BMUV01000003.1"/>
</dbReference>
<feature type="compositionally biased region" description="Basic residues" evidence="1">
    <location>
        <begin position="1"/>
        <end position="13"/>
    </location>
</feature>
<dbReference type="InterPro" id="IPR036514">
    <property type="entry name" value="SGNH_hydro_sf"/>
</dbReference>
<evidence type="ECO:0000256" key="1">
    <source>
        <dbReference type="SAM" id="MobiDB-lite"/>
    </source>
</evidence>
<dbReference type="SUPFAM" id="SSF52266">
    <property type="entry name" value="SGNH hydrolase"/>
    <property type="match status" value="1"/>
</dbReference>
<dbReference type="PANTHER" id="PTHR43784:SF2">
    <property type="entry name" value="GDSL-LIKE LIPASE_ACYLHYDROLASE, PUTATIVE (AFU_ORTHOLOGUE AFUA_2G00820)-RELATED"/>
    <property type="match status" value="1"/>
</dbReference>
<accession>A0A5J6FGV0</accession>
<feature type="region of interest" description="Disordered" evidence="1">
    <location>
        <begin position="1"/>
        <end position="26"/>
    </location>
</feature>
<evidence type="ECO:0000313" key="4">
    <source>
        <dbReference type="Proteomes" id="UP000326178"/>
    </source>
</evidence>
<keyword evidence="3" id="KW-0378">Hydrolase</keyword>